<sequence length="610" mass="64430">MSFWYSDTSTERPTSIARGEASLGEIYSAATDQMRLVDNQTSAVEALTRAYDERIKAIQDATGESLPNPMRQATSSADRQYTELTAGSTVFMRDAAPELAQQKADEFSARLTEIANRYPEKAAIIGADRPVERDAEALARQADQRLGKALASRDGLRKWGALIAGGMVGSGYDPMQVGTWIIGGGPGGARTAAGRILQTVISEAAVNGLTEAIQQPQIQAWRKQAGLPNGPAEAMQNVAIAGLLGGALGGSFQAAGEGISRALRSIDPEAAVRALAEAPTASPELRAAVSGDTKAAADLLTPIRADLPAEARGALAAIDIDRMTADAKPASASAALHDSASTRAIAAAQTSTAFFHDPAPEQIARIVDQLIPPSTTSKTGAADTIDRFLMRAGGVQDYKGELKALGLENRSERFVGKLVREGGMPLDQARLRAAEAGYFNDLYGTAENAMEKSTIADLLDALDTASRDSTAIRADDGGRAYAESLVYDIAARAGPAVDDHLILKAAELANAENLPPAEALDRVLIADDAQRFAAEDEAAAGWNPADRTGGLDDPLGFPDEMSFSRRDIIGLDDDFEIPFFDDDRPVTGAVILDEIERLDHLTAVVEACRL</sequence>
<proteinExistence type="predicted"/>
<dbReference type="Proteomes" id="UP000316801">
    <property type="component" value="Unassembled WGS sequence"/>
</dbReference>
<evidence type="ECO:0000313" key="1">
    <source>
        <dbReference type="EMBL" id="TRL39826.1"/>
    </source>
</evidence>
<dbReference type="EMBL" id="VJMG01000017">
    <property type="protein sequence ID" value="TRL39826.1"/>
    <property type="molecule type" value="Genomic_DNA"/>
</dbReference>
<accession>A0A549TD21</accession>
<protein>
    <submittedName>
        <fullName evidence="1">Uncharacterized protein</fullName>
    </submittedName>
</protein>
<keyword evidence="2" id="KW-1185">Reference proteome</keyword>
<comment type="caution">
    <text evidence="1">The sequence shown here is derived from an EMBL/GenBank/DDBJ whole genome shotgun (WGS) entry which is preliminary data.</text>
</comment>
<reference evidence="1 2" key="1">
    <citation type="submission" date="2019-07" db="EMBL/GenBank/DDBJ databases">
        <title>Ln-dependent methylotrophs.</title>
        <authorList>
            <person name="Tani A."/>
        </authorList>
    </citation>
    <scope>NUCLEOTIDE SEQUENCE [LARGE SCALE GENOMIC DNA]</scope>
    <source>
        <strain evidence="1 2">SM12</strain>
    </source>
</reference>
<dbReference type="AlphaFoldDB" id="A0A549TD21"/>
<evidence type="ECO:0000313" key="2">
    <source>
        <dbReference type="Proteomes" id="UP000316801"/>
    </source>
</evidence>
<gene>
    <name evidence="1" type="ORF">FNA46_07780</name>
</gene>
<name>A0A549TD21_9HYPH</name>
<organism evidence="1 2">
    <name type="scientific">Rhizobium straminoryzae</name>
    <dbReference type="NCBI Taxonomy" id="1387186"/>
    <lineage>
        <taxon>Bacteria</taxon>
        <taxon>Pseudomonadati</taxon>
        <taxon>Pseudomonadota</taxon>
        <taxon>Alphaproteobacteria</taxon>
        <taxon>Hyphomicrobiales</taxon>
        <taxon>Rhizobiaceae</taxon>
        <taxon>Rhizobium/Agrobacterium group</taxon>
        <taxon>Rhizobium</taxon>
    </lineage>
</organism>
<dbReference type="RefSeq" id="WP_143124616.1">
    <property type="nucleotide sequence ID" value="NZ_VJMG01000017.1"/>
</dbReference>